<dbReference type="SUPFAM" id="SSF47384">
    <property type="entry name" value="Homodimeric domain of signal transducing histidine kinase"/>
    <property type="match status" value="1"/>
</dbReference>
<dbReference type="InterPro" id="IPR003661">
    <property type="entry name" value="HisK_dim/P_dom"/>
</dbReference>
<dbReference type="CDD" id="cd16922">
    <property type="entry name" value="HATPase_EvgS-ArcB-TorS-like"/>
    <property type="match status" value="1"/>
</dbReference>
<dbReference type="SUPFAM" id="SSF55874">
    <property type="entry name" value="ATPase domain of HSP90 chaperone/DNA topoisomerase II/histidine kinase"/>
    <property type="match status" value="1"/>
</dbReference>
<keyword evidence="9" id="KW-1185">Reference proteome</keyword>
<dbReference type="PRINTS" id="PR00344">
    <property type="entry name" value="BCTRLSENSOR"/>
</dbReference>
<dbReference type="CDD" id="cd00082">
    <property type="entry name" value="HisKA"/>
    <property type="match status" value="1"/>
</dbReference>
<evidence type="ECO:0000256" key="1">
    <source>
        <dbReference type="ARBA" id="ARBA00000085"/>
    </source>
</evidence>
<evidence type="ECO:0000313" key="8">
    <source>
        <dbReference type="EMBL" id="GEO43197.1"/>
    </source>
</evidence>
<dbReference type="Proteomes" id="UP000321523">
    <property type="component" value="Unassembled WGS sequence"/>
</dbReference>
<sequence length="299" mass="32278">MLGGTEAWAVAMAAREELQRAQEGWHQTVADLKLARDEAIAANHARAMFVAGMSHELRTPLNAIIGFSEVLELELFGAVGSPRNREYVSDIRESGQHLLSMINDILDMSKIDAGKMALHEGIIDVVHMIASCCRIMRTRAADADVDLEVDVPQDQPLHIMADEVRLKQVLFNLLSNAVKFTPAGGKIRVSARESGQRDLVITVQDSGIGIAAEHMALVFEPFRQVDDSLGRRAGGTGLGLALSKALITIHGGDLQLASTVGEGTIVTVTLPNLISQLVPAKGPQLNEGPERVLSWLTEN</sequence>
<evidence type="ECO:0000256" key="5">
    <source>
        <dbReference type="ARBA" id="ARBA00022777"/>
    </source>
</evidence>
<dbReference type="EMBL" id="BJYZ01000066">
    <property type="protein sequence ID" value="GEO43197.1"/>
    <property type="molecule type" value="Genomic_DNA"/>
</dbReference>
<name>A0A512E3C9_9PROT</name>
<reference evidence="8 9" key="1">
    <citation type="submission" date="2019-07" db="EMBL/GenBank/DDBJ databases">
        <title>Whole genome shotgun sequence of Skermanella aerolata NBRC 106429.</title>
        <authorList>
            <person name="Hosoyama A."/>
            <person name="Uohara A."/>
            <person name="Ohji S."/>
            <person name="Ichikawa N."/>
        </authorList>
    </citation>
    <scope>NUCLEOTIDE SEQUENCE [LARGE SCALE GENOMIC DNA]</scope>
    <source>
        <strain evidence="8 9">NBRC 106429</strain>
    </source>
</reference>
<dbReference type="InterPro" id="IPR005467">
    <property type="entry name" value="His_kinase_dom"/>
</dbReference>
<dbReference type="InterPro" id="IPR050736">
    <property type="entry name" value="Sensor_HK_Regulatory"/>
</dbReference>
<proteinExistence type="predicted"/>
<comment type="catalytic activity">
    <reaction evidence="1">
        <text>ATP + protein L-histidine = ADP + protein N-phospho-L-histidine.</text>
        <dbReference type="EC" id="2.7.13.3"/>
    </reaction>
</comment>
<keyword evidence="4" id="KW-0808">Transferase</keyword>
<dbReference type="FunFam" id="3.30.565.10:FF:000010">
    <property type="entry name" value="Sensor histidine kinase RcsC"/>
    <property type="match status" value="1"/>
</dbReference>
<dbReference type="PROSITE" id="PS50109">
    <property type="entry name" value="HIS_KIN"/>
    <property type="match status" value="1"/>
</dbReference>
<dbReference type="InterPro" id="IPR036097">
    <property type="entry name" value="HisK_dim/P_sf"/>
</dbReference>
<keyword evidence="5" id="KW-0418">Kinase</keyword>
<dbReference type="Gene3D" id="1.10.287.130">
    <property type="match status" value="1"/>
</dbReference>
<keyword evidence="3" id="KW-0597">Phosphoprotein</keyword>
<evidence type="ECO:0000256" key="4">
    <source>
        <dbReference type="ARBA" id="ARBA00022679"/>
    </source>
</evidence>
<evidence type="ECO:0000259" key="7">
    <source>
        <dbReference type="PROSITE" id="PS50109"/>
    </source>
</evidence>
<dbReference type="InterPro" id="IPR036890">
    <property type="entry name" value="HATPase_C_sf"/>
</dbReference>
<evidence type="ECO:0000256" key="6">
    <source>
        <dbReference type="ARBA" id="ARBA00023012"/>
    </source>
</evidence>
<evidence type="ECO:0000256" key="2">
    <source>
        <dbReference type="ARBA" id="ARBA00012438"/>
    </source>
</evidence>
<evidence type="ECO:0000313" key="9">
    <source>
        <dbReference type="Proteomes" id="UP000321523"/>
    </source>
</evidence>
<organism evidence="8 9">
    <name type="scientific">Skermanella aerolata</name>
    <dbReference type="NCBI Taxonomy" id="393310"/>
    <lineage>
        <taxon>Bacteria</taxon>
        <taxon>Pseudomonadati</taxon>
        <taxon>Pseudomonadota</taxon>
        <taxon>Alphaproteobacteria</taxon>
        <taxon>Rhodospirillales</taxon>
        <taxon>Azospirillaceae</taxon>
        <taxon>Skermanella</taxon>
    </lineage>
</organism>
<dbReference type="PANTHER" id="PTHR43711:SF1">
    <property type="entry name" value="HISTIDINE KINASE 1"/>
    <property type="match status" value="1"/>
</dbReference>
<dbReference type="InterPro" id="IPR004358">
    <property type="entry name" value="Sig_transdc_His_kin-like_C"/>
</dbReference>
<dbReference type="SMART" id="SM00388">
    <property type="entry name" value="HisKA"/>
    <property type="match status" value="1"/>
</dbReference>
<dbReference type="SMART" id="SM00387">
    <property type="entry name" value="HATPase_c"/>
    <property type="match status" value="1"/>
</dbReference>
<dbReference type="GO" id="GO:0000155">
    <property type="term" value="F:phosphorelay sensor kinase activity"/>
    <property type="evidence" value="ECO:0007669"/>
    <property type="project" value="InterPro"/>
</dbReference>
<dbReference type="Pfam" id="PF02518">
    <property type="entry name" value="HATPase_c"/>
    <property type="match status" value="1"/>
</dbReference>
<gene>
    <name evidence="8" type="ORF">SAE02_73450</name>
</gene>
<protein>
    <recommendedName>
        <fullName evidence="2">histidine kinase</fullName>
        <ecNumber evidence="2">2.7.13.3</ecNumber>
    </recommendedName>
</protein>
<comment type="caution">
    <text evidence="8">The sequence shown here is derived from an EMBL/GenBank/DDBJ whole genome shotgun (WGS) entry which is preliminary data.</text>
</comment>
<dbReference type="EC" id="2.7.13.3" evidence="2"/>
<dbReference type="InterPro" id="IPR003594">
    <property type="entry name" value="HATPase_dom"/>
</dbReference>
<keyword evidence="6" id="KW-0902">Two-component regulatory system</keyword>
<feature type="domain" description="Histidine kinase" evidence="7">
    <location>
        <begin position="52"/>
        <end position="274"/>
    </location>
</feature>
<dbReference type="PANTHER" id="PTHR43711">
    <property type="entry name" value="TWO-COMPONENT HISTIDINE KINASE"/>
    <property type="match status" value="1"/>
</dbReference>
<accession>A0A512E3C9</accession>
<dbReference type="AlphaFoldDB" id="A0A512E3C9"/>
<dbReference type="Pfam" id="PF00512">
    <property type="entry name" value="HisKA"/>
    <property type="match status" value="1"/>
</dbReference>
<dbReference type="Gene3D" id="3.30.565.10">
    <property type="entry name" value="Histidine kinase-like ATPase, C-terminal domain"/>
    <property type="match status" value="1"/>
</dbReference>
<evidence type="ECO:0000256" key="3">
    <source>
        <dbReference type="ARBA" id="ARBA00022553"/>
    </source>
</evidence>